<sequence>MKCENLTQHSRLLENKNIFLTLLVFLVFFAADAKAQMFSVGGEPGRIDIPTTGIYLGLEPIDFEYQGGALDVPANEGRFAFSGSLVRLRLETPALQFFLATGGQLTGIDDFSYFDAGVQAGYSFSILRQKQLTIQIPFQLVSSLTSVNSDESITNATQFRQGALAAGLGGFIGVRPSERVRIQAGFVPHYGFSFATGGTFGGSLAKLDGKFRLFLDRVFGDTGLSLGYNYKFNRFDVDENEFDYDLTSHSILVGVTF</sequence>
<dbReference type="EMBL" id="JAALLT010000004">
    <property type="protein sequence ID" value="NGP77825.1"/>
    <property type="molecule type" value="Genomic_DNA"/>
</dbReference>
<comment type="caution">
    <text evidence="1">The sequence shown here is derived from an EMBL/GenBank/DDBJ whole genome shotgun (WGS) entry which is preliminary data.</text>
</comment>
<evidence type="ECO:0008006" key="3">
    <source>
        <dbReference type="Google" id="ProtNLM"/>
    </source>
</evidence>
<gene>
    <name evidence="1" type="ORF">G3570_14345</name>
</gene>
<dbReference type="AlphaFoldDB" id="A0A6M1T790"/>
<dbReference type="Proteomes" id="UP000473278">
    <property type="component" value="Unassembled WGS sequence"/>
</dbReference>
<evidence type="ECO:0000313" key="2">
    <source>
        <dbReference type="Proteomes" id="UP000473278"/>
    </source>
</evidence>
<reference evidence="1 2" key="1">
    <citation type="submission" date="2020-02" db="EMBL/GenBank/DDBJ databases">
        <title>Balneolaceae bacterium YR4-1, complete genome.</title>
        <authorList>
            <person name="Li Y."/>
            <person name="Wu S."/>
        </authorList>
    </citation>
    <scope>NUCLEOTIDE SEQUENCE [LARGE SCALE GENOMIC DNA]</scope>
    <source>
        <strain evidence="1 2">YR4-1</strain>
    </source>
</reference>
<evidence type="ECO:0000313" key="1">
    <source>
        <dbReference type="EMBL" id="NGP77825.1"/>
    </source>
</evidence>
<accession>A0A6M1T790</accession>
<proteinExistence type="predicted"/>
<organism evidence="1 2">
    <name type="scientific">Halalkalibaculum roseum</name>
    <dbReference type="NCBI Taxonomy" id="2709311"/>
    <lineage>
        <taxon>Bacteria</taxon>
        <taxon>Pseudomonadati</taxon>
        <taxon>Balneolota</taxon>
        <taxon>Balneolia</taxon>
        <taxon>Balneolales</taxon>
        <taxon>Balneolaceae</taxon>
        <taxon>Halalkalibaculum</taxon>
    </lineage>
</organism>
<keyword evidence="2" id="KW-1185">Reference proteome</keyword>
<name>A0A6M1T790_9BACT</name>
<dbReference type="RefSeq" id="WP_165143521.1">
    <property type="nucleotide sequence ID" value="NZ_JAALLT010000004.1"/>
</dbReference>
<protein>
    <recommendedName>
        <fullName evidence="3">Outer membrane protein beta-barrel domain-containing protein</fullName>
    </recommendedName>
</protein>